<evidence type="ECO:0000256" key="4">
    <source>
        <dbReference type="ARBA" id="ARBA00022989"/>
    </source>
</evidence>
<evidence type="ECO:0000256" key="1">
    <source>
        <dbReference type="ARBA" id="ARBA00004141"/>
    </source>
</evidence>
<keyword evidence="3 9" id="KW-0812">Transmembrane</keyword>
<evidence type="ECO:0000256" key="6">
    <source>
        <dbReference type="ARBA" id="ARBA00023065"/>
    </source>
</evidence>
<evidence type="ECO:0000313" key="12">
    <source>
        <dbReference type="Proteomes" id="UP001176940"/>
    </source>
</evidence>
<evidence type="ECO:0000256" key="9">
    <source>
        <dbReference type="SAM" id="Phobius"/>
    </source>
</evidence>
<name>A0ABN9MEU1_9NEOB</name>
<evidence type="ECO:0000256" key="2">
    <source>
        <dbReference type="ARBA" id="ARBA00022448"/>
    </source>
</evidence>
<sequence length="266" mass="29525">MGNQASKLLAFLVRQHNTSNTVLQIRTLDGSLVSSTEEILQSFCNYYKSLYKSGSGLGVPECIDYLSDMAFPLLSPTQQAFMEAEFTLEEVEQAIMDMATGKAPGPDGFPVEFYKKYRDHLAPLLLKIAVFLGRAVNIYPLSFLLNLGRRNKISPNFQHMMMFAGLRGAMAFALAIRDTATYARQMMFTTTLLIVFFTVWVFGGGTTPMLSCLNISYLKPLLTHSGPPLSSTLPNCCGPIARCLTSPQAYENQEQLKDDDSDLILK</sequence>
<evidence type="ECO:0000256" key="5">
    <source>
        <dbReference type="ARBA" id="ARBA00023053"/>
    </source>
</evidence>
<dbReference type="Proteomes" id="UP001176940">
    <property type="component" value="Unassembled WGS sequence"/>
</dbReference>
<evidence type="ECO:0000256" key="7">
    <source>
        <dbReference type="ARBA" id="ARBA00023136"/>
    </source>
</evidence>
<accession>A0ABN9MEU1</accession>
<feature type="transmembrane region" description="Helical" evidence="9">
    <location>
        <begin position="124"/>
        <end position="145"/>
    </location>
</feature>
<keyword evidence="12" id="KW-1185">Reference proteome</keyword>
<keyword evidence="7 9" id="KW-0472">Membrane</keyword>
<proteinExistence type="predicted"/>
<feature type="transmembrane region" description="Helical" evidence="9">
    <location>
        <begin position="157"/>
        <end position="176"/>
    </location>
</feature>
<keyword evidence="4 9" id="KW-1133">Transmembrane helix</keyword>
<protein>
    <recommendedName>
        <fullName evidence="10">Cation/H+ exchanger transmembrane domain-containing protein</fullName>
    </recommendedName>
</protein>
<feature type="domain" description="Cation/H+ exchanger transmembrane" evidence="10">
    <location>
        <begin position="121"/>
        <end position="211"/>
    </location>
</feature>
<keyword evidence="8" id="KW-0739">Sodium transport</keyword>
<dbReference type="PANTHER" id="PTHR10110">
    <property type="entry name" value="SODIUM/HYDROGEN EXCHANGER"/>
    <property type="match status" value="1"/>
</dbReference>
<dbReference type="InterPro" id="IPR018422">
    <property type="entry name" value="Cation/H_exchanger_CPA1"/>
</dbReference>
<dbReference type="EMBL" id="CAUEEQ010065453">
    <property type="protein sequence ID" value="CAJ0965180.1"/>
    <property type="molecule type" value="Genomic_DNA"/>
</dbReference>
<keyword evidence="5" id="KW-0915">Sodium</keyword>
<reference evidence="11" key="1">
    <citation type="submission" date="2023-07" db="EMBL/GenBank/DDBJ databases">
        <authorList>
            <person name="Stuckert A."/>
        </authorList>
    </citation>
    <scope>NUCLEOTIDE SEQUENCE</scope>
</reference>
<evidence type="ECO:0000313" key="11">
    <source>
        <dbReference type="EMBL" id="CAJ0965180.1"/>
    </source>
</evidence>
<evidence type="ECO:0000259" key="10">
    <source>
        <dbReference type="Pfam" id="PF00999"/>
    </source>
</evidence>
<organism evidence="11 12">
    <name type="scientific">Ranitomeya imitator</name>
    <name type="common">mimic poison frog</name>
    <dbReference type="NCBI Taxonomy" id="111125"/>
    <lineage>
        <taxon>Eukaryota</taxon>
        <taxon>Metazoa</taxon>
        <taxon>Chordata</taxon>
        <taxon>Craniata</taxon>
        <taxon>Vertebrata</taxon>
        <taxon>Euteleostomi</taxon>
        <taxon>Amphibia</taxon>
        <taxon>Batrachia</taxon>
        <taxon>Anura</taxon>
        <taxon>Neobatrachia</taxon>
        <taxon>Hyloidea</taxon>
        <taxon>Dendrobatidae</taxon>
        <taxon>Dendrobatinae</taxon>
        <taxon>Ranitomeya</taxon>
    </lineage>
</organism>
<evidence type="ECO:0000256" key="3">
    <source>
        <dbReference type="ARBA" id="ARBA00022692"/>
    </source>
</evidence>
<keyword evidence="6" id="KW-0406">Ion transport</keyword>
<evidence type="ECO:0000256" key="8">
    <source>
        <dbReference type="ARBA" id="ARBA00023201"/>
    </source>
</evidence>
<keyword evidence="2" id="KW-0813">Transport</keyword>
<dbReference type="InterPro" id="IPR006153">
    <property type="entry name" value="Cation/H_exchanger_TM"/>
</dbReference>
<gene>
    <name evidence="11" type="ORF">RIMI_LOCUS20000332</name>
</gene>
<comment type="subcellular location">
    <subcellularLocation>
        <location evidence="1">Membrane</location>
        <topology evidence="1">Multi-pass membrane protein</topology>
    </subcellularLocation>
</comment>
<comment type="caution">
    <text evidence="11">The sequence shown here is derived from an EMBL/GenBank/DDBJ whole genome shotgun (WGS) entry which is preliminary data.</text>
</comment>
<dbReference type="Pfam" id="PF00999">
    <property type="entry name" value="Na_H_Exchanger"/>
    <property type="match status" value="1"/>
</dbReference>
<dbReference type="PANTHER" id="PTHR10110:SF187">
    <property type="entry name" value="SODIUM_HYDROGEN EXCHANGER"/>
    <property type="match status" value="1"/>
</dbReference>
<feature type="transmembrane region" description="Helical" evidence="9">
    <location>
        <begin position="188"/>
        <end position="210"/>
    </location>
</feature>